<protein>
    <submittedName>
        <fullName evidence="2">DUF2273 domain-containing protein</fullName>
    </submittedName>
</protein>
<name>A0A7V3RHS7_UNCW3</name>
<dbReference type="InterPro" id="IPR018730">
    <property type="entry name" value="DUF2273"/>
</dbReference>
<keyword evidence="1" id="KW-0812">Transmembrane</keyword>
<keyword evidence="1" id="KW-1133">Transmembrane helix</keyword>
<accession>A0A7V3RHS7</accession>
<evidence type="ECO:0000256" key="1">
    <source>
        <dbReference type="SAM" id="Phobius"/>
    </source>
</evidence>
<proteinExistence type="predicted"/>
<evidence type="ECO:0000313" key="2">
    <source>
        <dbReference type="EMBL" id="HGE78276.1"/>
    </source>
</evidence>
<gene>
    <name evidence="2" type="ORF">ENX68_04670</name>
</gene>
<reference evidence="2" key="1">
    <citation type="journal article" date="2020" name="mSystems">
        <title>Genome- and Community-Level Interaction Insights into Carbon Utilization and Element Cycling Functions of Hydrothermarchaeota in Hydrothermal Sediment.</title>
        <authorList>
            <person name="Zhou Z."/>
            <person name="Liu Y."/>
            <person name="Xu W."/>
            <person name="Pan J."/>
            <person name="Luo Z.H."/>
            <person name="Li M."/>
        </authorList>
    </citation>
    <scope>NUCLEOTIDE SEQUENCE [LARGE SCALE GENOMIC DNA]</scope>
    <source>
        <strain evidence="2">SpSt-961</strain>
    </source>
</reference>
<dbReference type="EMBL" id="DTOZ01000128">
    <property type="protein sequence ID" value="HGE78276.1"/>
    <property type="molecule type" value="Genomic_DNA"/>
</dbReference>
<dbReference type="AlphaFoldDB" id="A0A7V3RHS7"/>
<organism evidence="2">
    <name type="scientific">candidate division WOR-3 bacterium</name>
    <dbReference type="NCBI Taxonomy" id="2052148"/>
    <lineage>
        <taxon>Bacteria</taxon>
        <taxon>Bacteria division WOR-3</taxon>
    </lineage>
</organism>
<dbReference type="Pfam" id="PF10031">
    <property type="entry name" value="DUF2273"/>
    <property type="match status" value="1"/>
</dbReference>
<comment type="caution">
    <text evidence="2">The sequence shown here is derived from an EMBL/GenBank/DDBJ whole genome shotgun (WGS) entry which is preliminary data.</text>
</comment>
<feature type="transmembrane region" description="Helical" evidence="1">
    <location>
        <begin position="74"/>
        <end position="92"/>
    </location>
</feature>
<keyword evidence="1" id="KW-0472">Membrane</keyword>
<feature type="transmembrane region" description="Helical" evidence="1">
    <location>
        <begin position="48"/>
        <end position="68"/>
    </location>
</feature>
<sequence>MEWQVHSANTQLFNNYIPSRIKAFKSEMETYLHLTIIQRYIQYPMEKFNKGIIGAIIAGVIGIFLATVGFWRTLLILFLIIIGFLIGTYLDIRKRE</sequence>